<evidence type="ECO:0000313" key="4">
    <source>
        <dbReference type="Proteomes" id="UP000275078"/>
    </source>
</evidence>
<keyword evidence="1" id="KW-0812">Transmembrane</keyword>
<feature type="signal peptide" evidence="2">
    <location>
        <begin position="1"/>
        <end position="25"/>
    </location>
</feature>
<sequence length="176" mass="18840">MHSTSLTPRALLLLALTALPTLALAQGPSEEPPTYTEDAGSAGKSEAFVNIPVGAQIAIIVCVVIIGLAGLGFTVWLWLKKRKQWAARRASMRASGIPIPRSAIRQRFVDVRKSFSAGMGPKTTDTMDLEKGGRSTFGDKINLPPKAAVRGGPRPKSGFMGKAKAMYEEIKPVPQK</sequence>
<protein>
    <submittedName>
        <fullName evidence="3">Uncharacterized protein</fullName>
    </submittedName>
</protein>
<dbReference type="EMBL" id="ML119652">
    <property type="protein sequence ID" value="RPA85763.1"/>
    <property type="molecule type" value="Genomic_DNA"/>
</dbReference>
<evidence type="ECO:0000256" key="1">
    <source>
        <dbReference type="SAM" id="Phobius"/>
    </source>
</evidence>
<dbReference type="Proteomes" id="UP000275078">
    <property type="component" value="Unassembled WGS sequence"/>
</dbReference>
<keyword evidence="4" id="KW-1185">Reference proteome</keyword>
<feature type="chain" id="PRO_5018086971" evidence="2">
    <location>
        <begin position="26"/>
        <end position="176"/>
    </location>
</feature>
<keyword evidence="1" id="KW-1133">Transmembrane helix</keyword>
<reference evidence="3 4" key="1">
    <citation type="journal article" date="2018" name="Nat. Ecol. Evol.">
        <title>Pezizomycetes genomes reveal the molecular basis of ectomycorrhizal truffle lifestyle.</title>
        <authorList>
            <person name="Murat C."/>
            <person name="Payen T."/>
            <person name="Noel B."/>
            <person name="Kuo A."/>
            <person name="Morin E."/>
            <person name="Chen J."/>
            <person name="Kohler A."/>
            <person name="Krizsan K."/>
            <person name="Balestrini R."/>
            <person name="Da Silva C."/>
            <person name="Montanini B."/>
            <person name="Hainaut M."/>
            <person name="Levati E."/>
            <person name="Barry K.W."/>
            <person name="Belfiori B."/>
            <person name="Cichocki N."/>
            <person name="Clum A."/>
            <person name="Dockter R.B."/>
            <person name="Fauchery L."/>
            <person name="Guy J."/>
            <person name="Iotti M."/>
            <person name="Le Tacon F."/>
            <person name="Lindquist E.A."/>
            <person name="Lipzen A."/>
            <person name="Malagnac F."/>
            <person name="Mello A."/>
            <person name="Molinier V."/>
            <person name="Miyauchi S."/>
            <person name="Poulain J."/>
            <person name="Riccioni C."/>
            <person name="Rubini A."/>
            <person name="Sitrit Y."/>
            <person name="Splivallo R."/>
            <person name="Traeger S."/>
            <person name="Wang M."/>
            <person name="Zifcakova L."/>
            <person name="Wipf D."/>
            <person name="Zambonelli A."/>
            <person name="Paolocci F."/>
            <person name="Nowrousian M."/>
            <person name="Ottonello S."/>
            <person name="Baldrian P."/>
            <person name="Spatafora J.W."/>
            <person name="Henrissat B."/>
            <person name="Nagy L.G."/>
            <person name="Aury J.M."/>
            <person name="Wincker P."/>
            <person name="Grigoriev I.V."/>
            <person name="Bonfante P."/>
            <person name="Martin F.M."/>
        </authorList>
    </citation>
    <scope>NUCLEOTIDE SEQUENCE [LARGE SCALE GENOMIC DNA]</scope>
    <source>
        <strain evidence="3 4">RN42</strain>
    </source>
</reference>
<keyword evidence="1" id="KW-0472">Membrane</keyword>
<proteinExistence type="predicted"/>
<evidence type="ECO:0000256" key="2">
    <source>
        <dbReference type="SAM" id="SignalP"/>
    </source>
</evidence>
<dbReference type="AlphaFoldDB" id="A0A3N4IHY3"/>
<evidence type="ECO:0000313" key="3">
    <source>
        <dbReference type="EMBL" id="RPA85763.1"/>
    </source>
</evidence>
<name>A0A3N4IHY3_ASCIM</name>
<accession>A0A3N4IHY3</accession>
<feature type="transmembrane region" description="Helical" evidence="1">
    <location>
        <begin position="49"/>
        <end position="79"/>
    </location>
</feature>
<gene>
    <name evidence="3" type="ORF">BJ508DRAFT_167365</name>
</gene>
<organism evidence="3 4">
    <name type="scientific">Ascobolus immersus RN42</name>
    <dbReference type="NCBI Taxonomy" id="1160509"/>
    <lineage>
        <taxon>Eukaryota</taxon>
        <taxon>Fungi</taxon>
        <taxon>Dikarya</taxon>
        <taxon>Ascomycota</taxon>
        <taxon>Pezizomycotina</taxon>
        <taxon>Pezizomycetes</taxon>
        <taxon>Pezizales</taxon>
        <taxon>Ascobolaceae</taxon>
        <taxon>Ascobolus</taxon>
    </lineage>
</organism>
<keyword evidence="2" id="KW-0732">Signal</keyword>